<accession>A0A261Y5B2</accession>
<organism evidence="1 2">
    <name type="scientific">Bifiguratus adelaidae</name>
    <dbReference type="NCBI Taxonomy" id="1938954"/>
    <lineage>
        <taxon>Eukaryota</taxon>
        <taxon>Fungi</taxon>
        <taxon>Fungi incertae sedis</taxon>
        <taxon>Mucoromycota</taxon>
        <taxon>Mucoromycotina</taxon>
        <taxon>Endogonomycetes</taxon>
        <taxon>Endogonales</taxon>
        <taxon>Endogonales incertae sedis</taxon>
        <taxon>Bifiguratus</taxon>
    </lineage>
</organism>
<keyword evidence="2" id="KW-1185">Reference proteome</keyword>
<dbReference type="Proteomes" id="UP000242875">
    <property type="component" value="Unassembled WGS sequence"/>
</dbReference>
<dbReference type="EMBL" id="MVBO01000012">
    <property type="protein sequence ID" value="OZJ05654.1"/>
    <property type="molecule type" value="Genomic_DNA"/>
</dbReference>
<name>A0A261Y5B2_9FUNG</name>
<dbReference type="AlphaFoldDB" id="A0A261Y5B2"/>
<protein>
    <submittedName>
        <fullName evidence="1">Uncharacterized protein</fullName>
    </submittedName>
</protein>
<comment type="caution">
    <text evidence="1">The sequence shown here is derived from an EMBL/GenBank/DDBJ whole genome shotgun (WGS) entry which is preliminary data.</text>
</comment>
<sequence>MLAAISSMHASSGIPEVETSTFKDVTPAKEVAGASAKKNDKGALTDLFIEELLQISSLPQSDNVESDSDEAEKAALWEEILAVRSDVHDLEVELENMKNADMMMADKDSDGPSVELDQVIDHLTRLNTASDDLTHASTHKLYNDPNMRLLAAFSALVFTETHSVVETIDEVLYRHYDLHARARDLPFRVQFTVKEASLSVRHLALMVPEDVHPALAAFITDVERDCNLMAAFRGIIGFATERSRQRHLAQELQNSFGAHLGISESMAKAREGVDKRKSLNVVAAEEHTLTFRDKDGVVSQLTTYIDMDSYGACQLVARFGATLPEHWNTSAKTRIILELPDRFTTLASMYGVLDAAKIIVSALYTL</sequence>
<gene>
    <name evidence="1" type="ORF">BZG36_01517</name>
</gene>
<proteinExistence type="predicted"/>
<reference evidence="1 2" key="1">
    <citation type="journal article" date="2017" name="Mycologia">
        <title>Bifiguratus adelaidae, gen. et sp. nov., a new member of Mucoromycotina in endophytic and soil-dwelling habitats.</title>
        <authorList>
            <person name="Torres-Cruz T.J."/>
            <person name="Billingsley Tobias T.L."/>
            <person name="Almatruk M."/>
            <person name="Hesse C."/>
            <person name="Kuske C.R."/>
            <person name="Desiro A."/>
            <person name="Benucci G.M."/>
            <person name="Bonito G."/>
            <person name="Stajich J.E."/>
            <person name="Dunlap C."/>
            <person name="Arnold A.E."/>
            <person name="Porras-Alfaro A."/>
        </authorList>
    </citation>
    <scope>NUCLEOTIDE SEQUENCE [LARGE SCALE GENOMIC DNA]</scope>
    <source>
        <strain evidence="1 2">AZ0501</strain>
    </source>
</reference>
<evidence type="ECO:0000313" key="2">
    <source>
        <dbReference type="Proteomes" id="UP000242875"/>
    </source>
</evidence>
<evidence type="ECO:0000313" key="1">
    <source>
        <dbReference type="EMBL" id="OZJ05654.1"/>
    </source>
</evidence>